<proteinExistence type="predicted"/>
<keyword evidence="2" id="KW-1185">Reference proteome</keyword>
<reference evidence="1 2" key="1">
    <citation type="submission" date="2018-06" db="EMBL/GenBank/DDBJ databases">
        <authorList>
            <consortium name="Pathogen Informatics"/>
            <person name="Doyle S."/>
        </authorList>
    </citation>
    <scope>NUCLEOTIDE SEQUENCE [LARGE SCALE GENOMIC DNA]</scope>
    <source>
        <strain evidence="1 2">NCTC13337</strain>
    </source>
</reference>
<dbReference type="Proteomes" id="UP000254601">
    <property type="component" value="Unassembled WGS sequence"/>
</dbReference>
<dbReference type="Pfam" id="PF05673">
    <property type="entry name" value="DUF815"/>
    <property type="match status" value="1"/>
</dbReference>
<dbReference type="AlphaFoldDB" id="A0A380MU65"/>
<dbReference type="PANTHER" id="PTHR42935">
    <property type="entry name" value="SLR0930 PROTEIN"/>
    <property type="match status" value="1"/>
</dbReference>
<dbReference type="RefSeq" id="WP_072577343.1">
    <property type="nucleotide sequence ID" value="NZ_LWHB01000159.1"/>
</dbReference>
<accession>A0A380MU65</accession>
<dbReference type="InterPro" id="IPR008533">
    <property type="entry name" value="DUF815"/>
</dbReference>
<gene>
    <name evidence="1" type="ORF">NCTC13337_01591</name>
</gene>
<sequence>MYTWVEELKQQLAKGQAFCRMRYENKGYLLPVEVPNDVRLEDLLEIESQKKAVLENMERFLKGKGYNHMLLWGARGTGKSSLVRAVFHYFRSQDLVLLQLACDDLQDLGALLWVAAQQAQHFLIYIDDLSFAANDDSYRALKALLDGSIAGMSANIMLCVTSNRRHLLSEHHRNDDAIHPEEDTEEQISLAERFGLRLSFHPLSQQQYLTVVSHWAERMGIAPDEVLHRQALQFALLRGSRSARVAEQFIRQYSK</sequence>
<dbReference type="PANTHER" id="PTHR42935:SF1">
    <property type="entry name" value="SLR0930 PROTEIN"/>
    <property type="match status" value="1"/>
</dbReference>
<dbReference type="OrthoDB" id="9812140at2"/>
<dbReference type="CDD" id="cd00009">
    <property type="entry name" value="AAA"/>
    <property type="match status" value="1"/>
</dbReference>
<organism evidence="1 2">
    <name type="scientific">Suttonella ornithocola</name>
    <dbReference type="NCBI Taxonomy" id="279832"/>
    <lineage>
        <taxon>Bacteria</taxon>
        <taxon>Pseudomonadati</taxon>
        <taxon>Pseudomonadota</taxon>
        <taxon>Gammaproteobacteria</taxon>
        <taxon>Cardiobacteriales</taxon>
        <taxon>Cardiobacteriaceae</taxon>
        <taxon>Suttonella</taxon>
    </lineage>
</organism>
<protein>
    <submittedName>
        <fullName evidence="1">Predicted ATPase (AAA+ superfamily)</fullName>
    </submittedName>
</protein>
<name>A0A380MU65_9GAMM</name>
<dbReference type="SUPFAM" id="SSF52540">
    <property type="entry name" value="P-loop containing nucleoside triphosphate hydrolases"/>
    <property type="match status" value="1"/>
</dbReference>
<dbReference type="EMBL" id="UHIC01000001">
    <property type="protein sequence ID" value="SUO95802.1"/>
    <property type="molecule type" value="Genomic_DNA"/>
</dbReference>
<dbReference type="InterPro" id="IPR027417">
    <property type="entry name" value="P-loop_NTPase"/>
</dbReference>
<evidence type="ECO:0000313" key="1">
    <source>
        <dbReference type="EMBL" id="SUO95802.1"/>
    </source>
</evidence>
<dbReference type="Gene3D" id="3.40.50.300">
    <property type="entry name" value="P-loop containing nucleotide triphosphate hydrolases"/>
    <property type="match status" value="1"/>
</dbReference>
<evidence type="ECO:0000313" key="2">
    <source>
        <dbReference type="Proteomes" id="UP000254601"/>
    </source>
</evidence>